<dbReference type="OrthoDB" id="118105at2759"/>
<proteinExistence type="predicted"/>
<dbReference type="RefSeq" id="XP_031421450.1">
    <property type="nucleotide sequence ID" value="XM_031565590.1"/>
</dbReference>
<protein>
    <submittedName>
        <fullName evidence="3">PiggyBac transposable element-derived protein 4-like</fullName>
    </submittedName>
</protein>
<dbReference type="PANTHER" id="PTHR46599">
    <property type="entry name" value="PIGGYBAC TRANSPOSABLE ELEMENT-DERIVED PROTEIN 4"/>
    <property type="match status" value="1"/>
</dbReference>
<evidence type="ECO:0000313" key="2">
    <source>
        <dbReference type="Proteomes" id="UP000515152"/>
    </source>
</evidence>
<dbReference type="Proteomes" id="UP000515152">
    <property type="component" value="Chromosome 4"/>
</dbReference>
<reference evidence="3" key="1">
    <citation type="submission" date="2025-08" db="UniProtKB">
        <authorList>
            <consortium name="RefSeq"/>
        </authorList>
    </citation>
    <scope>IDENTIFICATION</scope>
</reference>
<dbReference type="GeneID" id="116220237"/>
<dbReference type="Pfam" id="PF13843">
    <property type="entry name" value="DDE_Tnp_1_7"/>
    <property type="match status" value="2"/>
</dbReference>
<name>A0A6P8FCK4_CLUHA</name>
<accession>A0A6P8FCK4</accession>
<dbReference type="InterPro" id="IPR029526">
    <property type="entry name" value="PGBD"/>
</dbReference>
<sequence length="442" mass="50935">MPGPQLDSQKSYSPKEIFDLFFTNNAITTLCINTNKYAARKIAEGAKMRWKEVKPSEMCNYLSIVLYLGLVKVTAARDLWKKENFFKFPYPRSVMKGYRYEAITANLHMSDPAADVVNDQLRGQPGYDGLFRLKPLHDDILTACRTHYHPHKNLSVDERMVATKARNGMKQYMKDKTTKWGYKLFVLAVVTHNFYTSTKLFSHLHQVRFGACGTIRENRVGFPRTTDNALGKKAARGDMRWIRKGSLLYVKWKDTRDVTMCSTIHKANSGQSVQRRVRNPDGTWSRREFPVPDAVKQYNKSMGGVDLSDALIKYFSVTRKTSRWYLKFFLHFVDNAVVNSFLIHKEMAEMKNQKPLTQKKFRIALCEQLGKVGKELASNEASTDHVPLEACGLFNDPHLKATKGRRKCRICKSSTIWLCEACDVPLCIIPGRCCFRFWHKRV</sequence>
<feature type="domain" description="PiggyBac transposable element-derived protein" evidence="1">
    <location>
        <begin position="13"/>
        <end position="188"/>
    </location>
</feature>
<evidence type="ECO:0000313" key="3">
    <source>
        <dbReference type="RefSeq" id="XP_031421450.1"/>
    </source>
</evidence>
<feature type="domain" description="PiggyBac transposable element-derived protein" evidence="1">
    <location>
        <begin position="189"/>
        <end position="341"/>
    </location>
</feature>
<dbReference type="KEGG" id="char:116220237"/>
<gene>
    <name evidence="3" type="primary">LOC116220237</name>
</gene>
<dbReference type="AlphaFoldDB" id="A0A6P8FCK4"/>
<evidence type="ECO:0000259" key="1">
    <source>
        <dbReference type="Pfam" id="PF13843"/>
    </source>
</evidence>
<dbReference type="PANTHER" id="PTHR46599:SF3">
    <property type="entry name" value="PIGGYBAC TRANSPOSABLE ELEMENT-DERIVED PROTEIN 4"/>
    <property type="match status" value="1"/>
</dbReference>
<keyword evidence="2" id="KW-1185">Reference proteome</keyword>
<organism evidence="2 3">
    <name type="scientific">Clupea harengus</name>
    <name type="common">Atlantic herring</name>
    <dbReference type="NCBI Taxonomy" id="7950"/>
    <lineage>
        <taxon>Eukaryota</taxon>
        <taxon>Metazoa</taxon>
        <taxon>Chordata</taxon>
        <taxon>Craniata</taxon>
        <taxon>Vertebrata</taxon>
        <taxon>Euteleostomi</taxon>
        <taxon>Actinopterygii</taxon>
        <taxon>Neopterygii</taxon>
        <taxon>Teleostei</taxon>
        <taxon>Clupei</taxon>
        <taxon>Clupeiformes</taxon>
        <taxon>Clupeoidei</taxon>
        <taxon>Clupeidae</taxon>
        <taxon>Clupea</taxon>
    </lineage>
</organism>